<dbReference type="EMBL" id="SMFQ01000003">
    <property type="protein sequence ID" value="TCJ87361.1"/>
    <property type="molecule type" value="Genomic_DNA"/>
</dbReference>
<dbReference type="GO" id="GO:0006744">
    <property type="term" value="P:ubiquinone biosynthetic process"/>
    <property type="evidence" value="ECO:0007669"/>
    <property type="project" value="UniProtKB-UniRule"/>
</dbReference>
<dbReference type="PANTHER" id="PTHR38693:SF1">
    <property type="entry name" value="UBIQUINONE BIOSYNTHESIS ACCESSORY FACTOR UBIJ"/>
    <property type="match status" value="1"/>
</dbReference>
<dbReference type="HAMAP" id="MF_02215">
    <property type="entry name" value="UbiJ"/>
    <property type="match status" value="1"/>
</dbReference>
<dbReference type="Proteomes" id="UP000294887">
    <property type="component" value="Unassembled WGS sequence"/>
</dbReference>
<dbReference type="SUPFAM" id="SSF55718">
    <property type="entry name" value="SCP-like"/>
    <property type="match status" value="1"/>
</dbReference>
<dbReference type="OrthoDB" id="9796077at2"/>
<accession>A0A4R1F9C0</accession>
<comment type="pathway">
    <text evidence="1">Cofactor biosynthesis; ubiquinone biosynthesis.</text>
</comment>
<dbReference type="RefSeq" id="WP_131905645.1">
    <property type="nucleotide sequence ID" value="NZ_BAAAFU010000004.1"/>
</dbReference>
<keyword evidence="1" id="KW-0831">Ubiquinone biosynthesis</keyword>
<comment type="similarity">
    <text evidence="1">Belongs to the UbiJ family.</text>
</comment>
<name>A0A4R1F9C0_9GAMM</name>
<dbReference type="UniPathway" id="UPA00232"/>
<comment type="function">
    <text evidence="1">Required for ubiquinone (coenzyme Q) biosynthesis. Binds hydrophobic ubiquinone biosynthetic intermediates via its SCP2 domain and is essential for the stability of the Ubi complex. May constitute a docking platform where Ubi enzymes assemble and access their SCP2-bound polyprenyl substrates.</text>
</comment>
<keyword evidence="4" id="KW-1185">Reference proteome</keyword>
<protein>
    <recommendedName>
        <fullName evidence="1">Ubiquinone biosynthesis accessory factor UbiJ</fullName>
    </recommendedName>
</protein>
<dbReference type="GO" id="GO:0005737">
    <property type="term" value="C:cytoplasm"/>
    <property type="evidence" value="ECO:0007669"/>
    <property type="project" value="UniProtKB-SubCell"/>
</dbReference>
<evidence type="ECO:0000313" key="3">
    <source>
        <dbReference type="EMBL" id="TCJ87361.1"/>
    </source>
</evidence>
<dbReference type="InterPro" id="IPR036527">
    <property type="entry name" value="SCP2_sterol-bd_dom_sf"/>
</dbReference>
<evidence type="ECO:0000256" key="1">
    <source>
        <dbReference type="HAMAP-Rule" id="MF_02215"/>
    </source>
</evidence>
<evidence type="ECO:0000313" key="4">
    <source>
        <dbReference type="Proteomes" id="UP000294887"/>
    </source>
</evidence>
<evidence type="ECO:0000259" key="2">
    <source>
        <dbReference type="Pfam" id="PF02036"/>
    </source>
</evidence>
<keyword evidence="3" id="KW-0830">Ubiquinone</keyword>
<dbReference type="InterPro" id="IPR003033">
    <property type="entry name" value="SCP2_sterol-bd_dom"/>
</dbReference>
<organism evidence="3 4">
    <name type="scientific">Cocleimonas flava</name>
    <dbReference type="NCBI Taxonomy" id="634765"/>
    <lineage>
        <taxon>Bacteria</taxon>
        <taxon>Pseudomonadati</taxon>
        <taxon>Pseudomonadota</taxon>
        <taxon>Gammaproteobacteria</taxon>
        <taxon>Thiotrichales</taxon>
        <taxon>Thiotrichaceae</taxon>
        <taxon>Cocleimonas</taxon>
    </lineage>
</organism>
<dbReference type="InterPro" id="IPR038989">
    <property type="entry name" value="UbiJ"/>
</dbReference>
<proteinExistence type="inferred from homology"/>
<comment type="subcellular location">
    <subcellularLocation>
        <location evidence="1">Cytoplasm</location>
    </subcellularLocation>
</comment>
<gene>
    <name evidence="1" type="primary">ubiJ</name>
    <name evidence="3" type="ORF">EV695_1871</name>
</gene>
<sequence length="221" mass="24552">MKLPIPFLSAIETAINTWMKLDGESLEKLKPLEGKIIRFHITGLELNLYFLPAVAGISVLGNYPKENEGGMVDATIHGSPMALIRLSTAENSGETLLKSDVEIDGDMRVAEKFSAVLREIDIDWEEHLSRLVGDIVAHQAGQFIRGASRWLNETNDAMKMNTAEYINEEAKLSPADAEVKYYMDQVDDLRMGVDRLDARISNLTSNLKKSDNASISNNKKA</sequence>
<keyword evidence="1" id="KW-0963">Cytoplasm</keyword>
<dbReference type="Pfam" id="PF02036">
    <property type="entry name" value="SCP2"/>
    <property type="match status" value="1"/>
</dbReference>
<dbReference type="AlphaFoldDB" id="A0A4R1F9C0"/>
<dbReference type="PANTHER" id="PTHR38693">
    <property type="entry name" value="UBIQUINONE BIOSYNTHESIS PROTEIN UBIJ"/>
    <property type="match status" value="1"/>
</dbReference>
<reference evidence="3 4" key="1">
    <citation type="submission" date="2019-03" db="EMBL/GenBank/DDBJ databases">
        <title>Genomic Encyclopedia of Type Strains, Phase IV (KMG-IV): sequencing the most valuable type-strain genomes for metagenomic binning, comparative biology and taxonomic classification.</title>
        <authorList>
            <person name="Goeker M."/>
        </authorList>
    </citation>
    <scope>NUCLEOTIDE SEQUENCE [LARGE SCALE GENOMIC DNA]</scope>
    <source>
        <strain evidence="3 4">DSM 24830</strain>
    </source>
</reference>
<feature type="domain" description="SCP2" evidence="2">
    <location>
        <begin position="15"/>
        <end position="117"/>
    </location>
</feature>
<comment type="caution">
    <text evidence="3">The sequence shown here is derived from an EMBL/GenBank/DDBJ whole genome shotgun (WGS) entry which is preliminary data.</text>
</comment>